<accession>A0A517ZWV3</accession>
<comment type="similarity">
    <text evidence="1">Belongs to the LDH2/MDH2 oxidoreductase family.</text>
</comment>
<sequence length="351" mass="37139">MPNYSATTLQQFATQLFQAAGVPSEEAAIVAASLVEANLRGHDSHGVMRIRDYVRQLRIGELVPGVELAVHSETAAMLAADAQFGFGQVQARRLIQRLMDKAGSLGIASGTLMRCGHIGRLGEWVELAAEAGFAALVAVNDNGSLRVVAPPGGTEPQISTNPLAIGVPTSDGPLVLDISTSAVANGKIRLALAEGVPCPDGWLLDGAGEPTNDPEVRRADPPGTIQPLGGAQAGYKGFGLGLILDILIGGLSGGFCPPQEDADSCNNVLAIVWQPQQFAGTEHFLAQADQLIASIRNSRRQVNVERIRLPGDRSREVREQRLQDGIPFDDGNWQRLVKTATELDVALPTTP</sequence>
<evidence type="ECO:0000256" key="1">
    <source>
        <dbReference type="ARBA" id="ARBA00006056"/>
    </source>
</evidence>
<dbReference type="PANTHER" id="PTHR11091">
    <property type="entry name" value="OXIDOREDUCTASE-RELATED"/>
    <property type="match status" value="1"/>
</dbReference>
<protein>
    <submittedName>
        <fullName evidence="3">Putative oxidoreductase YbiC</fullName>
        <ecNumber evidence="3">1.1.1.-</ecNumber>
    </submittedName>
</protein>
<dbReference type="InterPro" id="IPR003767">
    <property type="entry name" value="Malate/L-lactate_DH-like"/>
</dbReference>
<dbReference type="InterPro" id="IPR043143">
    <property type="entry name" value="Mal/L-sulf/L-lact_DH-like_NADP"/>
</dbReference>
<dbReference type="EC" id="1.1.1.-" evidence="3"/>
<dbReference type="AlphaFoldDB" id="A0A517ZWV3"/>
<organism evidence="3 4">
    <name type="scientific">Symmachiella dynata</name>
    <dbReference type="NCBI Taxonomy" id="2527995"/>
    <lineage>
        <taxon>Bacteria</taxon>
        <taxon>Pseudomonadati</taxon>
        <taxon>Planctomycetota</taxon>
        <taxon>Planctomycetia</taxon>
        <taxon>Planctomycetales</taxon>
        <taxon>Planctomycetaceae</taxon>
        <taxon>Symmachiella</taxon>
    </lineage>
</organism>
<dbReference type="Gene3D" id="1.10.1530.10">
    <property type="match status" value="1"/>
</dbReference>
<keyword evidence="2 3" id="KW-0560">Oxidoreductase</keyword>
<evidence type="ECO:0000256" key="2">
    <source>
        <dbReference type="ARBA" id="ARBA00023002"/>
    </source>
</evidence>
<dbReference type="Gene3D" id="3.30.1370.60">
    <property type="entry name" value="Hypothetical oxidoreductase yiak, domain 2"/>
    <property type="match status" value="1"/>
</dbReference>
<dbReference type="EMBL" id="CP036276">
    <property type="protein sequence ID" value="QDU46954.1"/>
    <property type="molecule type" value="Genomic_DNA"/>
</dbReference>
<name>A0A517ZWV3_9PLAN</name>
<dbReference type="RefSeq" id="WP_145379528.1">
    <property type="nucleotide sequence ID" value="NZ_CP036276.1"/>
</dbReference>
<proteinExistence type="inferred from homology"/>
<gene>
    <name evidence="3" type="primary">ybiC</name>
    <name evidence="3" type="ORF">Mal52_54820</name>
</gene>
<reference evidence="3 4" key="1">
    <citation type="submission" date="2019-02" db="EMBL/GenBank/DDBJ databases">
        <title>Deep-cultivation of Planctomycetes and their phenomic and genomic characterization uncovers novel biology.</title>
        <authorList>
            <person name="Wiegand S."/>
            <person name="Jogler M."/>
            <person name="Boedeker C."/>
            <person name="Pinto D."/>
            <person name="Vollmers J."/>
            <person name="Rivas-Marin E."/>
            <person name="Kohn T."/>
            <person name="Peeters S.H."/>
            <person name="Heuer A."/>
            <person name="Rast P."/>
            <person name="Oberbeckmann S."/>
            <person name="Bunk B."/>
            <person name="Jeske O."/>
            <person name="Meyerdierks A."/>
            <person name="Storesund J.E."/>
            <person name="Kallscheuer N."/>
            <person name="Luecker S."/>
            <person name="Lage O.M."/>
            <person name="Pohl T."/>
            <person name="Merkel B.J."/>
            <person name="Hornburger P."/>
            <person name="Mueller R.-W."/>
            <person name="Bruemmer F."/>
            <person name="Labrenz M."/>
            <person name="Spormann A.M."/>
            <person name="Op den Camp H."/>
            <person name="Overmann J."/>
            <person name="Amann R."/>
            <person name="Jetten M.S.M."/>
            <person name="Mascher T."/>
            <person name="Medema M.H."/>
            <person name="Devos D.P."/>
            <person name="Kaster A.-K."/>
            <person name="Ovreas L."/>
            <person name="Rohde M."/>
            <person name="Galperin M.Y."/>
            <person name="Jogler C."/>
        </authorList>
    </citation>
    <scope>NUCLEOTIDE SEQUENCE [LARGE SCALE GENOMIC DNA]</scope>
    <source>
        <strain evidence="3 4">Mal52</strain>
    </source>
</reference>
<keyword evidence="4" id="KW-1185">Reference proteome</keyword>
<evidence type="ECO:0000313" key="4">
    <source>
        <dbReference type="Proteomes" id="UP000319383"/>
    </source>
</evidence>
<dbReference type="InterPro" id="IPR036111">
    <property type="entry name" value="Mal/L-sulfo/L-lacto_DH-like_sf"/>
</dbReference>
<dbReference type="InterPro" id="IPR043144">
    <property type="entry name" value="Mal/L-sulf/L-lact_DH-like_ah"/>
</dbReference>
<dbReference type="KEGG" id="sdyn:Mal52_54820"/>
<dbReference type="GO" id="GO:0016491">
    <property type="term" value="F:oxidoreductase activity"/>
    <property type="evidence" value="ECO:0007669"/>
    <property type="project" value="UniProtKB-KW"/>
</dbReference>
<evidence type="ECO:0000313" key="3">
    <source>
        <dbReference type="EMBL" id="QDU46954.1"/>
    </source>
</evidence>
<dbReference type="Proteomes" id="UP000319383">
    <property type="component" value="Chromosome"/>
</dbReference>
<dbReference type="Pfam" id="PF02615">
    <property type="entry name" value="Ldh_2"/>
    <property type="match status" value="1"/>
</dbReference>
<dbReference type="SUPFAM" id="SSF89733">
    <property type="entry name" value="L-sulfolactate dehydrogenase-like"/>
    <property type="match status" value="1"/>
</dbReference>
<dbReference type="PANTHER" id="PTHR11091:SF0">
    <property type="entry name" value="MALATE DEHYDROGENASE"/>
    <property type="match status" value="1"/>
</dbReference>